<evidence type="ECO:0000256" key="2">
    <source>
        <dbReference type="ARBA" id="ARBA00002681"/>
    </source>
</evidence>
<dbReference type="InterPro" id="IPR006148">
    <property type="entry name" value="Glc/Gal-6P_isomerase"/>
</dbReference>
<accession>A0ABU6JI43</accession>
<dbReference type="SUPFAM" id="SSF100950">
    <property type="entry name" value="NagB/RpiA/CoA transferase-like"/>
    <property type="match status" value="1"/>
</dbReference>
<dbReference type="PANTHER" id="PTHR11054">
    <property type="entry name" value="6-PHOSPHOGLUCONOLACTONASE"/>
    <property type="match status" value="1"/>
</dbReference>
<comment type="caution">
    <text evidence="9">The sequence shown here is derived from an EMBL/GenBank/DDBJ whole genome shotgun (WGS) entry which is preliminary data.</text>
</comment>
<keyword evidence="10" id="KW-1185">Reference proteome</keyword>
<protein>
    <recommendedName>
        <fullName evidence="6 7">6-phosphogluconolactonase</fullName>
        <shortName evidence="7">6PGL</shortName>
        <ecNumber evidence="5 7">3.1.1.31</ecNumber>
    </recommendedName>
</protein>
<evidence type="ECO:0000256" key="1">
    <source>
        <dbReference type="ARBA" id="ARBA00000832"/>
    </source>
</evidence>
<dbReference type="EC" id="3.1.1.31" evidence="5 7"/>
<gene>
    <name evidence="7 9" type="primary">pgl</name>
    <name evidence="9" type="ORF">RY831_29805</name>
</gene>
<dbReference type="Gene3D" id="3.40.50.1360">
    <property type="match status" value="1"/>
</dbReference>
<sequence>MPNKQTPVILMKPELTPKISEHPHASDEALAECTADEIASALKNAIDLRGRATLVVSGGRSPVPMFQILSKKDLPWERVTVTLVDDRLVDPDSIESNELTVRRNLLVGPASASRFIPLVDRFGEAKAPCFNASELAELSREPFDVTVMGLGPDGHTASWFPDSPAIDECLRSSSPCTLLASSSARTRRITMTPAAVLNSRLIVLQFSGAEKHEVYRRARNQGPLEELPVRAILQQNAAPVSVHFSS</sequence>
<dbReference type="CDD" id="cd01400">
    <property type="entry name" value="6PGL"/>
    <property type="match status" value="1"/>
</dbReference>
<evidence type="ECO:0000256" key="5">
    <source>
        <dbReference type="ARBA" id="ARBA00013198"/>
    </source>
</evidence>
<dbReference type="InterPro" id="IPR039104">
    <property type="entry name" value="6PGL"/>
</dbReference>
<name>A0ABU6JI43_9BURK</name>
<dbReference type="PANTHER" id="PTHR11054:SF0">
    <property type="entry name" value="6-PHOSPHOGLUCONOLACTONASE"/>
    <property type="match status" value="1"/>
</dbReference>
<evidence type="ECO:0000259" key="8">
    <source>
        <dbReference type="Pfam" id="PF01182"/>
    </source>
</evidence>
<dbReference type="EMBL" id="JAWIIV010000051">
    <property type="protein sequence ID" value="MEC4723347.1"/>
    <property type="molecule type" value="Genomic_DNA"/>
</dbReference>
<evidence type="ECO:0000256" key="3">
    <source>
        <dbReference type="ARBA" id="ARBA00004961"/>
    </source>
</evidence>
<evidence type="ECO:0000256" key="7">
    <source>
        <dbReference type="RuleBase" id="RU365095"/>
    </source>
</evidence>
<dbReference type="Pfam" id="PF01182">
    <property type="entry name" value="Glucosamine_iso"/>
    <property type="match status" value="1"/>
</dbReference>
<feature type="domain" description="Glucosamine/galactosamine-6-phosphate isomerase" evidence="8">
    <location>
        <begin position="26"/>
        <end position="235"/>
    </location>
</feature>
<dbReference type="NCBIfam" id="TIGR01198">
    <property type="entry name" value="pgl"/>
    <property type="match status" value="1"/>
</dbReference>
<evidence type="ECO:0000256" key="6">
    <source>
        <dbReference type="ARBA" id="ARBA00020337"/>
    </source>
</evidence>
<organism evidence="9 10">
    <name type="scientific">Noviherbaspirillum album</name>
    <dbReference type="NCBI Taxonomy" id="3080276"/>
    <lineage>
        <taxon>Bacteria</taxon>
        <taxon>Pseudomonadati</taxon>
        <taxon>Pseudomonadota</taxon>
        <taxon>Betaproteobacteria</taxon>
        <taxon>Burkholderiales</taxon>
        <taxon>Oxalobacteraceae</taxon>
        <taxon>Noviherbaspirillum</taxon>
    </lineage>
</organism>
<evidence type="ECO:0000256" key="4">
    <source>
        <dbReference type="ARBA" id="ARBA00010662"/>
    </source>
</evidence>
<evidence type="ECO:0000313" key="9">
    <source>
        <dbReference type="EMBL" id="MEC4723347.1"/>
    </source>
</evidence>
<dbReference type="InterPro" id="IPR005900">
    <property type="entry name" value="6-phosphogluconolactonase_DevB"/>
</dbReference>
<evidence type="ECO:0000313" key="10">
    <source>
        <dbReference type="Proteomes" id="UP001352263"/>
    </source>
</evidence>
<dbReference type="RefSeq" id="WP_326509969.1">
    <property type="nucleotide sequence ID" value="NZ_JAWIIV010000051.1"/>
</dbReference>
<dbReference type="Proteomes" id="UP001352263">
    <property type="component" value="Unassembled WGS sequence"/>
</dbReference>
<comment type="function">
    <text evidence="2 7">Hydrolysis of 6-phosphogluconolactone to 6-phosphogluconate.</text>
</comment>
<proteinExistence type="inferred from homology"/>
<dbReference type="InterPro" id="IPR037171">
    <property type="entry name" value="NagB/RpiA_transferase-like"/>
</dbReference>
<dbReference type="GO" id="GO:0017057">
    <property type="term" value="F:6-phosphogluconolactonase activity"/>
    <property type="evidence" value="ECO:0007669"/>
    <property type="project" value="UniProtKB-EC"/>
</dbReference>
<comment type="catalytic activity">
    <reaction evidence="1 7">
        <text>6-phospho-D-glucono-1,5-lactone + H2O = 6-phospho-D-gluconate + H(+)</text>
        <dbReference type="Rhea" id="RHEA:12556"/>
        <dbReference type="ChEBI" id="CHEBI:15377"/>
        <dbReference type="ChEBI" id="CHEBI:15378"/>
        <dbReference type="ChEBI" id="CHEBI:57955"/>
        <dbReference type="ChEBI" id="CHEBI:58759"/>
        <dbReference type="EC" id="3.1.1.31"/>
    </reaction>
</comment>
<reference evidence="9 10" key="1">
    <citation type="submission" date="2023-10" db="EMBL/GenBank/DDBJ databases">
        <title>Noviherbaspirillum sp. CPCC 100848 genome assembly.</title>
        <authorList>
            <person name="Li X.Y."/>
            <person name="Fang X.M."/>
        </authorList>
    </citation>
    <scope>NUCLEOTIDE SEQUENCE [LARGE SCALE GENOMIC DNA]</scope>
    <source>
        <strain evidence="9 10">CPCC 100848</strain>
    </source>
</reference>
<keyword evidence="7 9" id="KW-0378">Hydrolase</keyword>
<comment type="pathway">
    <text evidence="3 7">Carbohydrate degradation; pentose phosphate pathway; D-ribulose 5-phosphate from D-glucose 6-phosphate (oxidative stage): step 2/3.</text>
</comment>
<comment type="similarity">
    <text evidence="4 7">Belongs to the glucosamine/galactosamine-6-phosphate isomerase family. 6-phosphogluconolactonase subfamily.</text>
</comment>